<evidence type="ECO:0000313" key="7">
    <source>
        <dbReference type="EMBL" id="KAJ9605135.1"/>
    </source>
</evidence>
<keyword evidence="2" id="KW-0862">Zinc</keyword>
<evidence type="ECO:0008006" key="9">
    <source>
        <dbReference type="Google" id="ProtNLM"/>
    </source>
</evidence>
<keyword evidence="1" id="KW-0479">Metal-binding</keyword>
<evidence type="ECO:0000256" key="4">
    <source>
        <dbReference type="ARBA" id="ARBA00023125"/>
    </source>
</evidence>
<dbReference type="PANTHER" id="PTHR36206:SF12">
    <property type="entry name" value="ASPERCRYPTIN BIOSYNTHESIS CLUSTER-SPECIFIC TRANSCRIPTION REGULATOR ATNN-RELATED"/>
    <property type="match status" value="1"/>
</dbReference>
<keyword evidence="8" id="KW-1185">Reference proteome</keyword>
<proteinExistence type="predicted"/>
<keyword evidence="4" id="KW-0238">DNA-binding</keyword>
<gene>
    <name evidence="7" type="ORF">H2200_010525</name>
</gene>
<dbReference type="Proteomes" id="UP001172673">
    <property type="component" value="Unassembled WGS sequence"/>
</dbReference>
<dbReference type="GO" id="GO:0046872">
    <property type="term" value="F:metal ion binding"/>
    <property type="evidence" value="ECO:0007669"/>
    <property type="project" value="UniProtKB-KW"/>
</dbReference>
<evidence type="ECO:0000313" key="8">
    <source>
        <dbReference type="Proteomes" id="UP001172673"/>
    </source>
</evidence>
<keyword evidence="5" id="KW-0804">Transcription</keyword>
<evidence type="ECO:0000256" key="5">
    <source>
        <dbReference type="ARBA" id="ARBA00023163"/>
    </source>
</evidence>
<evidence type="ECO:0000256" key="6">
    <source>
        <dbReference type="ARBA" id="ARBA00023242"/>
    </source>
</evidence>
<dbReference type="AlphaFoldDB" id="A0AA39CE77"/>
<evidence type="ECO:0000256" key="2">
    <source>
        <dbReference type="ARBA" id="ARBA00022833"/>
    </source>
</evidence>
<keyword evidence="3" id="KW-0805">Transcription regulation</keyword>
<organism evidence="7 8">
    <name type="scientific">Cladophialophora chaetospira</name>
    <dbReference type="NCBI Taxonomy" id="386627"/>
    <lineage>
        <taxon>Eukaryota</taxon>
        <taxon>Fungi</taxon>
        <taxon>Dikarya</taxon>
        <taxon>Ascomycota</taxon>
        <taxon>Pezizomycotina</taxon>
        <taxon>Eurotiomycetes</taxon>
        <taxon>Chaetothyriomycetidae</taxon>
        <taxon>Chaetothyriales</taxon>
        <taxon>Herpotrichiellaceae</taxon>
        <taxon>Cladophialophora</taxon>
    </lineage>
</organism>
<protein>
    <recommendedName>
        <fullName evidence="9">Zn(II)2Cys6 transcription factor</fullName>
    </recommendedName>
</protein>
<dbReference type="PANTHER" id="PTHR36206">
    <property type="entry name" value="ASPERCRYPTIN BIOSYNTHESIS CLUSTER-SPECIFIC TRANSCRIPTION REGULATOR ATNN-RELATED"/>
    <property type="match status" value="1"/>
</dbReference>
<dbReference type="GO" id="GO:0003677">
    <property type="term" value="F:DNA binding"/>
    <property type="evidence" value="ECO:0007669"/>
    <property type="project" value="UniProtKB-KW"/>
</dbReference>
<reference evidence="7" key="1">
    <citation type="submission" date="2022-10" db="EMBL/GenBank/DDBJ databases">
        <title>Culturing micro-colonial fungi from biological soil crusts in the Mojave desert and describing Neophaeococcomyces mojavensis, and introducing the new genera and species Taxawa tesnikishii.</title>
        <authorList>
            <person name="Kurbessoian T."/>
            <person name="Stajich J.E."/>
        </authorList>
    </citation>
    <scope>NUCLEOTIDE SEQUENCE</scope>
    <source>
        <strain evidence="7">TK_41</strain>
    </source>
</reference>
<accession>A0AA39CE77</accession>
<dbReference type="EMBL" id="JAPDRK010000017">
    <property type="protein sequence ID" value="KAJ9605135.1"/>
    <property type="molecule type" value="Genomic_DNA"/>
</dbReference>
<keyword evidence="6" id="KW-0539">Nucleus</keyword>
<evidence type="ECO:0000256" key="3">
    <source>
        <dbReference type="ARBA" id="ARBA00023015"/>
    </source>
</evidence>
<evidence type="ECO:0000256" key="1">
    <source>
        <dbReference type="ARBA" id="ARBA00022723"/>
    </source>
</evidence>
<sequence>MAQLTLTLFSLDPHQLHNKTSAQLFAVLLPQLAVTRPYVNAAAGALGAAYDKCILRRAHHQDDKLITRLYLSALRQVQDELQGPEPEVVPLLIAALLLAAAESVQQKQRDALCHLLGAFSMITSPKSSLATSPGLFARNGTVEGLKSVQDVIYIGDYHVSMFAWGRSPLLPPLPVTTQMLYPACIDDLTAGHDALQQWGLHFIAKALEPEWEERIDFPQSLTVQQDYLIAWLKRWLRTYTSLFDNPSLRSSPHQTPHFRILKAQTLTMFVAVSNVKPPTQVTYDAYAPQFEDIIRCAEYVLSPTDPTNSSVLNRPLLPYSPLPGIIHPLFFTARKYRDSVSRRRAIHLLRQAGIEGPFHGDLEAHVAARIVEIEEDRRPFKSVLAKAEVLSASDIVDRNRVYMCWTLDYSAQDGAKRHKGDMARRLMKFSRRRRLAPVSRSTQTPADALDVGDGTLAHNLGVKVEPGGYEVRDEVNMWEVWEEVL</sequence>
<name>A0AA39CE77_9EURO</name>
<dbReference type="InterPro" id="IPR052360">
    <property type="entry name" value="Transcr_Regulatory_Proteins"/>
</dbReference>
<comment type="caution">
    <text evidence="7">The sequence shown here is derived from an EMBL/GenBank/DDBJ whole genome shotgun (WGS) entry which is preliminary data.</text>
</comment>